<keyword evidence="4" id="KW-0614">Plasmid</keyword>
<sequence>MLLKKHIFKVKPVMLSLFFLFICTVKIEAYRDNEIDNLKPHYNQIEGLEYNYESMIEVDSDNNEKVLKLYKYMSLIPNNVINEFAENGGKIVLTHDSLQDRFISKYALAGVYFDKTIYLSDEENWSEQSLIHEMGHFISDLYNDTSDSVFLDIYANEKNYLKLNSDKDINYYIKNSDEYFAQCFEEFIINPDRLLKNNFRTYKYIRFCINRV</sequence>
<dbReference type="CDD" id="cd20184">
    <property type="entry name" value="M34_peptidase_like"/>
    <property type="match status" value="1"/>
</dbReference>
<keyword evidence="2" id="KW-0964">Secreted</keyword>
<gene>
    <name evidence="4" type="ORF">plasmid_LIBA6289_00064</name>
</gene>
<dbReference type="PROSITE" id="PS51995">
    <property type="entry name" value="ATLF"/>
    <property type="match status" value="1"/>
</dbReference>
<evidence type="ECO:0000313" key="4">
    <source>
        <dbReference type="EMBL" id="AVX33749.1"/>
    </source>
</evidence>
<organism evidence="4">
    <name type="scientific">Clostridioides difficile</name>
    <name type="common">Peptoclostridium difficile</name>
    <dbReference type="NCBI Taxonomy" id="1496"/>
    <lineage>
        <taxon>Bacteria</taxon>
        <taxon>Bacillati</taxon>
        <taxon>Bacillota</taxon>
        <taxon>Clostridia</taxon>
        <taxon>Peptostreptococcales</taxon>
        <taxon>Peptostreptococcaceae</taxon>
        <taxon>Clostridioides</taxon>
    </lineage>
</organism>
<evidence type="ECO:0000256" key="1">
    <source>
        <dbReference type="ARBA" id="ARBA00004613"/>
    </source>
</evidence>
<dbReference type="GO" id="GO:0005576">
    <property type="term" value="C:extracellular region"/>
    <property type="evidence" value="ECO:0007669"/>
    <property type="project" value="UniProtKB-SubCell"/>
</dbReference>
<proteinExistence type="predicted"/>
<evidence type="ECO:0000256" key="2">
    <source>
        <dbReference type="ARBA" id="ARBA00022525"/>
    </source>
</evidence>
<dbReference type="InterPro" id="IPR024079">
    <property type="entry name" value="MetalloPept_cat_dom_sf"/>
</dbReference>
<dbReference type="Pfam" id="PF07737">
    <property type="entry name" value="ATLF"/>
    <property type="match status" value="1"/>
</dbReference>
<dbReference type="GO" id="GO:0008237">
    <property type="term" value="F:metallopeptidase activity"/>
    <property type="evidence" value="ECO:0007669"/>
    <property type="project" value="InterPro"/>
</dbReference>
<reference evidence="4" key="1">
    <citation type="journal article" date="2018" name="Genome Biol. Evol.">
        <title>Two Groups of Cocirculating, Epidemic Clostridiodes difficile Strains Microdiversify through Different Mechanisms.</title>
        <authorList>
            <person name="Murillo T."/>
            <person name="Ramirez-Vargas G."/>
            <person name="Riedel T."/>
            <person name="Overmann J."/>
            <person name="Andersen J.M."/>
            <person name="Guzman-Verri C."/>
            <person name="Chaves-Olarte E."/>
            <person name="Rodriguez C."/>
        </authorList>
    </citation>
    <scope>NUCLEOTIDE SEQUENCE</scope>
    <source>
        <strain evidence="4">LIBA-6289</strain>
        <plasmid evidence="4">LIBA6289</plasmid>
    </source>
</reference>
<evidence type="ECO:0000259" key="3">
    <source>
        <dbReference type="PROSITE" id="PS51995"/>
    </source>
</evidence>
<accession>A0A2R4NC89</accession>
<dbReference type="InterPro" id="IPR014781">
    <property type="entry name" value="Anthrax_toxin_lethal/edema_N/C"/>
</dbReference>
<dbReference type="SUPFAM" id="SSF55486">
    <property type="entry name" value="Metalloproteases ('zincins'), catalytic domain"/>
    <property type="match status" value="1"/>
</dbReference>
<protein>
    <recommendedName>
        <fullName evidence="3">ATLF-like domain-containing protein</fullName>
    </recommendedName>
</protein>
<name>A0A2R4NC89_CLODI</name>
<comment type="subcellular location">
    <subcellularLocation>
        <location evidence="1">Secreted</location>
    </subcellularLocation>
</comment>
<dbReference type="AlphaFoldDB" id="A0A2R4NC89"/>
<dbReference type="Gene3D" id="3.40.390.10">
    <property type="entry name" value="Collagenase (Catalytic Domain)"/>
    <property type="match status" value="1"/>
</dbReference>
<geneLocation type="plasmid" evidence="4">
    <name>LIBA6289</name>
</geneLocation>
<feature type="domain" description="ATLF-like" evidence="3">
    <location>
        <begin position="24"/>
        <end position="210"/>
    </location>
</feature>
<dbReference type="InterPro" id="IPR047568">
    <property type="entry name" value="ATLF-like_dom"/>
</dbReference>
<dbReference type="EMBL" id="MF547664">
    <property type="protein sequence ID" value="AVX33749.1"/>
    <property type="molecule type" value="Genomic_DNA"/>
</dbReference>